<evidence type="ECO:0000313" key="20">
    <source>
        <dbReference type="EMBL" id="KAF1084559.1"/>
    </source>
</evidence>
<organism evidence="20 21">
    <name type="scientific">Sporotomaculum syntrophicum</name>
    <dbReference type="NCBI Taxonomy" id="182264"/>
    <lineage>
        <taxon>Bacteria</taxon>
        <taxon>Bacillati</taxon>
        <taxon>Bacillota</taxon>
        <taxon>Clostridia</taxon>
        <taxon>Eubacteriales</taxon>
        <taxon>Desulfallaceae</taxon>
        <taxon>Sporotomaculum</taxon>
    </lineage>
</organism>
<keyword evidence="14" id="KW-0443">Lipid metabolism</keyword>
<evidence type="ECO:0000256" key="1">
    <source>
        <dbReference type="ARBA" id="ARBA00001698"/>
    </source>
</evidence>
<proteinExistence type="inferred from homology"/>
<evidence type="ECO:0000256" key="15">
    <source>
        <dbReference type="ARBA" id="ARBA00023136"/>
    </source>
</evidence>
<evidence type="ECO:0000256" key="17">
    <source>
        <dbReference type="ARBA" id="ARBA00023264"/>
    </source>
</evidence>
<evidence type="ECO:0000256" key="2">
    <source>
        <dbReference type="ARBA" id="ARBA00004651"/>
    </source>
</evidence>
<keyword evidence="15 19" id="KW-0472">Membrane</keyword>
<feature type="transmembrane region" description="Helical" evidence="19">
    <location>
        <begin position="172"/>
        <end position="191"/>
    </location>
</feature>
<keyword evidence="10 18" id="KW-0808">Transferase</keyword>
<keyword evidence="17" id="KW-1208">Phospholipid metabolism</keyword>
<dbReference type="AlphaFoldDB" id="A0A9D2WNQ0"/>
<sequence>MVLWLRVLSAFIGIPILIAAVWYGGVVLLAVTAALMLLGIREMNSMFFRIDLHVPLILVLPGCLFLAVAAYQYKVGYPAEASILLLIFYLVAMLVGYPRLTPLDVAVSYFSTIYVGLLIFLYLLSTLPNGWIWLIIMLFCTWSNDTGAYLVGRLWGRRRLAPELSPGKTLEGAIGGLFACLLAAWLVALLYTQLPLGPLLLLGLIIGMAAQAGDLVESAIKRQTGVKDSGRLIPGHGGIMDRFDSMLFTAPLVYYYVGRMLIN</sequence>
<dbReference type="GO" id="GO:0005886">
    <property type="term" value="C:plasma membrane"/>
    <property type="evidence" value="ECO:0007669"/>
    <property type="project" value="UniProtKB-SubCell"/>
</dbReference>
<evidence type="ECO:0000256" key="14">
    <source>
        <dbReference type="ARBA" id="ARBA00023098"/>
    </source>
</evidence>
<dbReference type="PANTHER" id="PTHR46382:SF1">
    <property type="entry name" value="PHOSPHATIDATE CYTIDYLYLTRANSFERASE"/>
    <property type="match status" value="1"/>
</dbReference>
<name>A0A9D2WNQ0_9FIRM</name>
<evidence type="ECO:0000256" key="7">
    <source>
        <dbReference type="ARBA" id="ARBA00019373"/>
    </source>
</evidence>
<comment type="caution">
    <text evidence="20">The sequence shown here is derived from an EMBL/GenBank/DDBJ whole genome shotgun (WGS) entry which is preliminary data.</text>
</comment>
<dbReference type="EC" id="2.7.7.41" evidence="6 18"/>
<reference evidence="20" key="1">
    <citation type="submission" date="2016-02" db="EMBL/GenBank/DDBJ databases">
        <title>Draft Genome Sequence of Sporotomaculum syntrophicum Strain FB, a Syntrophic Benzoate Degrader.</title>
        <authorList>
            <person name="Nobu M.K."/>
            <person name="Narihiro T."/>
            <person name="Qiu Y.-L."/>
            <person name="Ohashi A."/>
            <person name="Liu W.-T."/>
            <person name="Yuji S."/>
        </authorList>
    </citation>
    <scope>NUCLEOTIDE SEQUENCE</scope>
    <source>
        <strain evidence="20">FB</strain>
    </source>
</reference>
<evidence type="ECO:0000256" key="9">
    <source>
        <dbReference type="ARBA" id="ARBA00022516"/>
    </source>
</evidence>
<evidence type="ECO:0000256" key="5">
    <source>
        <dbReference type="ARBA" id="ARBA00010185"/>
    </source>
</evidence>
<dbReference type="Proteomes" id="UP000798488">
    <property type="component" value="Unassembled WGS sequence"/>
</dbReference>
<evidence type="ECO:0000256" key="10">
    <source>
        <dbReference type="ARBA" id="ARBA00022679"/>
    </source>
</evidence>
<protein>
    <recommendedName>
        <fullName evidence="7 18">Phosphatidate cytidylyltransferase</fullName>
        <ecNumber evidence="6 18">2.7.7.41</ecNumber>
    </recommendedName>
</protein>
<keyword evidence="8" id="KW-1003">Cell membrane</keyword>
<dbReference type="Pfam" id="PF01148">
    <property type="entry name" value="CTP_transf_1"/>
    <property type="match status" value="1"/>
</dbReference>
<evidence type="ECO:0000256" key="11">
    <source>
        <dbReference type="ARBA" id="ARBA00022692"/>
    </source>
</evidence>
<dbReference type="EMBL" id="LSRS01000005">
    <property type="protein sequence ID" value="KAF1084559.1"/>
    <property type="molecule type" value="Genomic_DNA"/>
</dbReference>
<evidence type="ECO:0000256" key="13">
    <source>
        <dbReference type="ARBA" id="ARBA00022989"/>
    </source>
</evidence>
<dbReference type="OrthoDB" id="9799199at2"/>
<evidence type="ECO:0000256" key="3">
    <source>
        <dbReference type="ARBA" id="ARBA00005119"/>
    </source>
</evidence>
<evidence type="ECO:0000256" key="6">
    <source>
        <dbReference type="ARBA" id="ARBA00012487"/>
    </source>
</evidence>
<dbReference type="GO" id="GO:0016024">
    <property type="term" value="P:CDP-diacylglycerol biosynthetic process"/>
    <property type="evidence" value="ECO:0007669"/>
    <property type="project" value="TreeGrafter"/>
</dbReference>
<comment type="pathway">
    <text evidence="3 18">Phospholipid metabolism; CDP-diacylglycerol biosynthesis; CDP-diacylglycerol from sn-glycerol 3-phosphate: step 3/3.</text>
</comment>
<dbReference type="InterPro" id="IPR000374">
    <property type="entry name" value="PC_trans"/>
</dbReference>
<feature type="transmembrane region" description="Helical" evidence="19">
    <location>
        <begin position="130"/>
        <end position="151"/>
    </location>
</feature>
<gene>
    <name evidence="20" type="primary">cdsA</name>
    <name evidence="20" type="ORF">SPSYN_02337</name>
</gene>
<keyword evidence="13 19" id="KW-1133">Transmembrane helix</keyword>
<keyword evidence="11 18" id="KW-0812">Transmembrane</keyword>
<evidence type="ECO:0000256" key="16">
    <source>
        <dbReference type="ARBA" id="ARBA00023209"/>
    </source>
</evidence>
<keyword evidence="16" id="KW-0594">Phospholipid biosynthesis</keyword>
<dbReference type="PANTHER" id="PTHR46382">
    <property type="entry name" value="PHOSPHATIDATE CYTIDYLYLTRANSFERASE"/>
    <property type="match status" value="1"/>
</dbReference>
<evidence type="ECO:0000256" key="8">
    <source>
        <dbReference type="ARBA" id="ARBA00022475"/>
    </source>
</evidence>
<evidence type="ECO:0000313" key="21">
    <source>
        <dbReference type="Proteomes" id="UP000798488"/>
    </source>
</evidence>
<comment type="pathway">
    <text evidence="4">Lipid metabolism.</text>
</comment>
<comment type="catalytic activity">
    <reaction evidence="1 18">
        <text>a 1,2-diacyl-sn-glycero-3-phosphate + CTP + H(+) = a CDP-1,2-diacyl-sn-glycerol + diphosphate</text>
        <dbReference type="Rhea" id="RHEA:16229"/>
        <dbReference type="ChEBI" id="CHEBI:15378"/>
        <dbReference type="ChEBI" id="CHEBI:33019"/>
        <dbReference type="ChEBI" id="CHEBI:37563"/>
        <dbReference type="ChEBI" id="CHEBI:58332"/>
        <dbReference type="ChEBI" id="CHEBI:58608"/>
        <dbReference type="EC" id="2.7.7.41"/>
    </reaction>
</comment>
<evidence type="ECO:0000256" key="4">
    <source>
        <dbReference type="ARBA" id="ARBA00005189"/>
    </source>
</evidence>
<comment type="similarity">
    <text evidence="5 18">Belongs to the CDS family.</text>
</comment>
<evidence type="ECO:0000256" key="19">
    <source>
        <dbReference type="SAM" id="Phobius"/>
    </source>
</evidence>
<keyword evidence="21" id="KW-1185">Reference proteome</keyword>
<feature type="transmembrane region" description="Helical" evidence="19">
    <location>
        <begin position="52"/>
        <end position="73"/>
    </location>
</feature>
<evidence type="ECO:0000256" key="12">
    <source>
        <dbReference type="ARBA" id="ARBA00022695"/>
    </source>
</evidence>
<feature type="transmembrane region" description="Helical" evidence="19">
    <location>
        <begin position="79"/>
        <end position="98"/>
    </location>
</feature>
<dbReference type="PROSITE" id="PS01315">
    <property type="entry name" value="CDS"/>
    <property type="match status" value="1"/>
</dbReference>
<comment type="subcellular location">
    <subcellularLocation>
        <location evidence="2">Cell membrane</location>
        <topology evidence="2">Multi-pass membrane protein</topology>
    </subcellularLocation>
</comment>
<keyword evidence="9" id="KW-0444">Lipid biosynthesis</keyword>
<dbReference type="GO" id="GO:0004605">
    <property type="term" value="F:phosphatidate cytidylyltransferase activity"/>
    <property type="evidence" value="ECO:0007669"/>
    <property type="project" value="UniProtKB-EC"/>
</dbReference>
<accession>A0A9D2WNQ0</accession>
<keyword evidence="12 18" id="KW-0548">Nucleotidyltransferase</keyword>
<dbReference type="RefSeq" id="WP_161822629.1">
    <property type="nucleotide sequence ID" value="NZ_LSRS01000005.1"/>
</dbReference>
<feature type="transmembrane region" description="Helical" evidence="19">
    <location>
        <begin position="12"/>
        <end position="40"/>
    </location>
</feature>
<feature type="transmembrane region" description="Helical" evidence="19">
    <location>
        <begin position="105"/>
        <end position="124"/>
    </location>
</feature>
<evidence type="ECO:0000256" key="18">
    <source>
        <dbReference type="RuleBase" id="RU003938"/>
    </source>
</evidence>